<reference evidence="2" key="2">
    <citation type="submission" date="2019-01" db="UniProtKB">
        <authorList>
            <consortium name="EnsemblPlants"/>
        </authorList>
    </citation>
    <scope>IDENTIFICATION</scope>
    <source>
        <strain evidence="2">cv. Heinz 1706</strain>
    </source>
</reference>
<protein>
    <submittedName>
        <fullName evidence="2">Uncharacterized protein</fullName>
    </submittedName>
</protein>
<keyword evidence="1" id="KW-1133">Transmembrane helix</keyword>
<dbReference type="Proteomes" id="UP000004994">
    <property type="component" value="Chromosome 4"/>
</dbReference>
<reference evidence="2" key="1">
    <citation type="journal article" date="2012" name="Nature">
        <title>The tomato genome sequence provides insights into fleshy fruit evolution.</title>
        <authorList>
            <consortium name="Tomato Genome Consortium"/>
        </authorList>
    </citation>
    <scope>NUCLEOTIDE SEQUENCE [LARGE SCALE GENOMIC DNA]</scope>
    <source>
        <strain evidence="2">cv. Heinz 1706</strain>
    </source>
</reference>
<name>A0A3Q7G1X6_SOLLC</name>
<organism evidence="2">
    <name type="scientific">Solanum lycopersicum</name>
    <name type="common">Tomato</name>
    <name type="synonym">Lycopersicon esculentum</name>
    <dbReference type="NCBI Taxonomy" id="4081"/>
    <lineage>
        <taxon>Eukaryota</taxon>
        <taxon>Viridiplantae</taxon>
        <taxon>Streptophyta</taxon>
        <taxon>Embryophyta</taxon>
        <taxon>Tracheophyta</taxon>
        <taxon>Spermatophyta</taxon>
        <taxon>Magnoliopsida</taxon>
        <taxon>eudicotyledons</taxon>
        <taxon>Gunneridae</taxon>
        <taxon>Pentapetalae</taxon>
        <taxon>asterids</taxon>
        <taxon>lamiids</taxon>
        <taxon>Solanales</taxon>
        <taxon>Solanaceae</taxon>
        <taxon>Solanoideae</taxon>
        <taxon>Solaneae</taxon>
        <taxon>Solanum</taxon>
        <taxon>Solanum subgen. Lycopersicon</taxon>
    </lineage>
</organism>
<feature type="transmembrane region" description="Helical" evidence="1">
    <location>
        <begin position="6"/>
        <end position="23"/>
    </location>
</feature>
<keyword evidence="1" id="KW-0812">Transmembrane</keyword>
<proteinExistence type="predicted"/>
<dbReference type="PaxDb" id="4081-Solyc04g015790.1.1"/>
<dbReference type="InParanoid" id="A0A3Q7G1X6"/>
<sequence>MAKIILLYVIALFMIFPLFWRYGNATTPRKLGVRHNAVTSLPNTNEVTFDGSENQDSPILSSSDLTNIITVPLVDPTIFANEAEAHKHGARQTPIIVTSLPNTNEETQTNVVLPREPWSGHGSLIID</sequence>
<accession>A0A3Q7G1X6</accession>
<dbReference type="AlphaFoldDB" id="A0A3Q7G1X6"/>
<evidence type="ECO:0000256" key="1">
    <source>
        <dbReference type="SAM" id="Phobius"/>
    </source>
</evidence>
<keyword evidence="1" id="KW-0472">Membrane</keyword>
<evidence type="ECO:0000313" key="3">
    <source>
        <dbReference type="Proteomes" id="UP000004994"/>
    </source>
</evidence>
<dbReference type="EnsemblPlants" id="Solyc04g015790.1.1">
    <property type="protein sequence ID" value="Solyc04g015790.1.1.1"/>
    <property type="gene ID" value="Solyc04g015790.1"/>
</dbReference>
<evidence type="ECO:0000313" key="2">
    <source>
        <dbReference type="EnsemblPlants" id="Solyc04g015790.1.1.1"/>
    </source>
</evidence>
<keyword evidence="3" id="KW-1185">Reference proteome</keyword>
<dbReference type="Gramene" id="Solyc04g015790.1.1">
    <property type="protein sequence ID" value="Solyc04g015790.1.1.1"/>
    <property type="gene ID" value="Solyc04g015790.1"/>
</dbReference>